<dbReference type="AlphaFoldDB" id="S3CI87"/>
<dbReference type="InterPro" id="IPR053144">
    <property type="entry name" value="Acetyltransferase_Butenolide"/>
</dbReference>
<name>S3CI87_GLAL2</name>
<gene>
    <name evidence="3" type="ORF">GLAREA_01472</name>
</gene>
<keyword evidence="3" id="KW-0012">Acyltransferase</keyword>
<keyword evidence="3" id="KW-0808">Transferase</keyword>
<dbReference type="Proteomes" id="UP000016922">
    <property type="component" value="Unassembled WGS sequence"/>
</dbReference>
<feature type="region of interest" description="Disordered" evidence="1">
    <location>
        <begin position="165"/>
        <end position="202"/>
    </location>
</feature>
<dbReference type="HOGENOM" id="CLU_1354723_0_0_1"/>
<dbReference type="OrthoDB" id="10039976at2759"/>
<dbReference type="EMBL" id="KE145371">
    <property type="protein sequence ID" value="EPE25560.1"/>
    <property type="molecule type" value="Genomic_DNA"/>
</dbReference>
<dbReference type="eggNOG" id="ENOG502SYW6">
    <property type="taxonomic scope" value="Eukaryota"/>
</dbReference>
<dbReference type="InterPro" id="IPR000182">
    <property type="entry name" value="GNAT_dom"/>
</dbReference>
<dbReference type="GO" id="GO:0016747">
    <property type="term" value="F:acyltransferase activity, transferring groups other than amino-acyl groups"/>
    <property type="evidence" value="ECO:0007669"/>
    <property type="project" value="InterPro"/>
</dbReference>
<accession>S3CI87</accession>
<dbReference type="SUPFAM" id="SSF55729">
    <property type="entry name" value="Acyl-CoA N-acyltransferases (Nat)"/>
    <property type="match status" value="1"/>
</dbReference>
<dbReference type="GeneID" id="19460530"/>
<evidence type="ECO:0000259" key="2">
    <source>
        <dbReference type="Pfam" id="PF00583"/>
    </source>
</evidence>
<dbReference type="Gene3D" id="3.40.630.30">
    <property type="match status" value="1"/>
</dbReference>
<evidence type="ECO:0000256" key="1">
    <source>
        <dbReference type="SAM" id="MobiDB-lite"/>
    </source>
</evidence>
<evidence type="ECO:0000313" key="3">
    <source>
        <dbReference type="EMBL" id="EPE25560.1"/>
    </source>
</evidence>
<dbReference type="Pfam" id="PF00583">
    <property type="entry name" value="Acetyltransf_1"/>
    <property type="match status" value="1"/>
</dbReference>
<dbReference type="CDD" id="cd04301">
    <property type="entry name" value="NAT_SF"/>
    <property type="match status" value="1"/>
</dbReference>
<sequence length="202" mass="23057">MASNSCKQWTKGTYLVSTDRSALQPLAINQAFASDDIVWTKTMDIKILQAMIDNSICFGLYDNTSESSTQIGFARLITDRVSFVYLTDVYVLPAYQKQGLGRWMIVCIREYLEEWETLKRIMFINIGKGDWYRECFRDFKGVGVRPWDENVNGASTKVWTNGMKKEDGAQIPDMNEPKMKRFSQHEGHEGAVSNNTGNHEAS</sequence>
<dbReference type="InterPro" id="IPR016181">
    <property type="entry name" value="Acyl_CoA_acyltransferase"/>
</dbReference>
<feature type="domain" description="N-acetyltransferase" evidence="2">
    <location>
        <begin position="50"/>
        <end position="124"/>
    </location>
</feature>
<dbReference type="RefSeq" id="XP_008086879.1">
    <property type="nucleotide sequence ID" value="XM_008088688.1"/>
</dbReference>
<reference evidence="3 4" key="1">
    <citation type="journal article" date="2013" name="BMC Genomics">
        <title>Genomics-driven discovery of the pneumocandin biosynthetic gene cluster in the fungus Glarea lozoyensis.</title>
        <authorList>
            <person name="Chen L."/>
            <person name="Yue Q."/>
            <person name="Zhang X."/>
            <person name="Xiang M."/>
            <person name="Wang C."/>
            <person name="Li S."/>
            <person name="Che Y."/>
            <person name="Ortiz-Lopez F.J."/>
            <person name="Bills G.F."/>
            <person name="Liu X."/>
            <person name="An Z."/>
        </authorList>
    </citation>
    <scope>NUCLEOTIDE SEQUENCE [LARGE SCALE GENOMIC DNA]</scope>
    <source>
        <strain evidence="4">ATCC 20868 / MF5171</strain>
    </source>
</reference>
<dbReference type="PANTHER" id="PTHR43233">
    <property type="entry name" value="FAMILY N-ACETYLTRANSFERASE, PUTATIVE (AFU_ORTHOLOGUE AFUA_6G03350)-RELATED"/>
    <property type="match status" value="1"/>
</dbReference>
<dbReference type="KEGG" id="glz:GLAREA_01472"/>
<protein>
    <submittedName>
        <fullName evidence="3">Acyl-CoA N-acyltransferases (Nat)</fullName>
    </submittedName>
</protein>
<keyword evidence="4" id="KW-1185">Reference proteome</keyword>
<evidence type="ECO:0000313" key="4">
    <source>
        <dbReference type="Proteomes" id="UP000016922"/>
    </source>
</evidence>
<organism evidence="3 4">
    <name type="scientific">Glarea lozoyensis (strain ATCC 20868 / MF5171)</name>
    <dbReference type="NCBI Taxonomy" id="1116229"/>
    <lineage>
        <taxon>Eukaryota</taxon>
        <taxon>Fungi</taxon>
        <taxon>Dikarya</taxon>
        <taxon>Ascomycota</taxon>
        <taxon>Pezizomycotina</taxon>
        <taxon>Leotiomycetes</taxon>
        <taxon>Helotiales</taxon>
        <taxon>Helotiaceae</taxon>
        <taxon>Glarea</taxon>
    </lineage>
</organism>
<dbReference type="PANTHER" id="PTHR43233:SF1">
    <property type="entry name" value="FAMILY N-ACETYLTRANSFERASE, PUTATIVE (AFU_ORTHOLOGUE AFUA_6G03350)-RELATED"/>
    <property type="match status" value="1"/>
</dbReference>
<proteinExistence type="predicted"/>
<feature type="compositionally biased region" description="Basic and acidic residues" evidence="1">
    <location>
        <begin position="175"/>
        <end position="189"/>
    </location>
</feature>
<feature type="compositionally biased region" description="Polar residues" evidence="1">
    <location>
        <begin position="192"/>
        <end position="202"/>
    </location>
</feature>